<feature type="region of interest" description="Disordered" evidence="1">
    <location>
        <begin position="21"/>
        <end position="46"/>
    </location>
</feature>
<reference evidence="2 3" key="1">
    <citation type="journal article" date="2012" name="PLoS Pathog.">
        <title>Comparative pathogenomics reveals horizontally acquired novel virulence genes in fungi infecting cereal hosts.</title>
        <authorList>
            <person name="Gardiner D.M."/>
            <person name="McDonald M.C."/>
            <person name="Covarelli L."/>
            <person name="Solomon P.S."/>
            <person name="Rusu A.G."/>
            <person name="Marshall M."/>
            <person name="Kazan K."/>
            <person name="Chakraborty S."/>
            <person name="McDonald B.A."/>
            <person name="Manners J.M."/>
        </authorList>
    </citation>
    <scope>NUCLEOTIDE SEQUENCE [LARGE SCALE GENOMIC DNA]</scope>
    <source>
        <strain evidence="2 3">CS3096</strain>
    </source>
</reference>
<gene>
    <name evidence="2" type="ORF">FPSE_06473</name>
</gene>
<dbReference type="RefSeq" id="XP_009257866.1">
    <property type="nucleotide sequence ID" value="XM_009259591.1"/>
</dbReference>
<dbReference type="EMBL" id="AFNW01000175">
    <property type="protein sequence ID" value="EKJ73316.1"/>
    <property type="molecule type" value="Genomic_DNA"/>
</dbReference>
<dbReference type="Proteomes" id="UP000007978">
    <property type="component" value="Chromosome 1"/>
</dbReference>
<dbReference type="AlphaFoldDB" id="K3UMH1"/>
<protein>
    <submittedName>
        <fullName evidence="2">Uncharacterized protein</fullName>
    </submittedName>
</protein>
<accession>K3UMH1</accession>
<name>K3UMH1_FUSPC</name>
<comment type="caution">
    <text evidence="2">The sequence shown here is derived from an EMBL/GenBank/DDBJ whole genome shotgun (WGS) entry which is preliminary data.</text>
</comment>
<sequence length="46" mass="5590">MRRLLHCRSLLGTCKRKFQDNNDERRTRTSSIKTYQAKQGPYFEQQ</sequence>
<proteinExistence type="predicted"/>
<dbReference type="GeneID" id="20365091"/>
<organism evidence="2 3">
    <name type="scientific">Fusarium pseudograminearum (strain CS3096)</name>
    <name type="common">Wheat and barley crown-rot fungus</name>
    <dbReference type="NCBI Taxonomy" id="1028729"/>
    <lineage>
        <taxon>Eukaryota</taxon>
        <taxon>Fungi</taxon>
        <taxon>Dikarya</taxon>
        <taxon>Ascomycota</taxon>
        <taxon>Pezizomycotina</taxon>
        <taxon>Sordariomycetes</taxon>
        <taxon>Hypocreomycetidae</taxon>
        <taxon>Hypocreales</taxon>
        <taxon>Nectriaceae</taxon>
        <taxon>Fusarium</taxon>
    </lineage>
</organism>
<evidence type="ECO:0000313" key="2">
    <source>
        <dbReference type="EMBL" id="EKJ73316.1"/>
    </source>
</evidence>
<dbReference type="KEGG" id="fpu:FPSE_06473"/>
<dbReference type="HOGENOM" id="CLU_3191413_0_0_1"/>
<evidence type="ECO:0000313" key="3">
    <source>
        <dbReference type="Proteomes" id="UP000007978"/>
    </source>
</evidence>
<evidence type="ECO:0000256" key="1">
    <source>
        <dbReference type="SAM" id="MobiDB-lite"/>
    </source>
</evidence>
<keyword evidence="3" id="KW-1185">Reference proteome</keyword>